<accession>A0AAV6V8S0</accession>
<dbReference type="EMBL" id="JAFNEN010000144">
    <property type="protein sequence ID" value="KAG8192138.1"/>
    <property type="molecule type" value="Genomic_DNA"/>
</dbReference>
<dbReference type="AlphaFoldDB" id="A0AAV6V8S0"/>
<gene>
    <name evidence="2" type="ORF">JTE90_027782</name>
</gene>
<organism evidence="2 3">
    <name type="scientific">Oedothorax gibbosus</name>
    <dbReference type="NCBI Taxonomy" id="931172"/>
    <lineage>
        <taxon>Eukaryota</taxon>
        <taxon>Metazoa</taxon>
        <taxon>Ecdysozoa</taxon>
        <taxon>Arthropoda</taxon>
        <taxon>Chelicerata</taxon>
        <taxon>Arachnida</taxon>
        <taxon>Araneae</taxon>
        <taxon>Araneomorphae</taxon>
        <taxon>Entelegynae</taxon>
        <taxon>Araneoidea</taxon>
        <taxon>Linyphiidae</taxon>
        <taxon>Erigoninae</taxon>
        <taxon>Oedothorax</taxon>
    </lineage>
</organism>
<name>A0AAV6V8S0_9ARAC</name>
<protein>
    <submittedName>
        <fullName evidence="2">Uncharacterized protein</fullName>
    </submittedName>
</protein>
<evidence type="ECO:0000256" key="1">
    <source>
        <dbReference type="SAM" id="MobiDB-lite"/>
    </source>
</evidence>
<evidence type="ECO:0000313" key="3">
    <source>
        <dbReference type="Proteomes" id="UP000827092"/>
    </source>
</evidence>
<dbReference type="Proteomes" id="UP000827092">
    <property type="component" value="Unassembled WGS sequence"/>
</dbReference>
<sequence>MLDSGPPGQQAMKRTPVACTPATPETSSTAKADRGMRMNWLTMPMLMPMDRLMLTCPTMLFQLCIFC</sequence>
<evidence type="ECO:0000313" key="2">
    <source>
        <dbReference type="EMBL" id="KAG8192138.1"/>
    </source>
</evidence>
<reference evidence="2 3" key="1">
    <citation type="journal article" date="2022" name="Nat. Ecol. Evol.">
        <title>A masculinizing supergene underlies an exaggerated male reproductive morph in a spider.</title>
        <authorList>
            <person name="Hendrickx F."/>
            <person name="De Corte Z."/>
            <person name="Sonet G."/>
            <person name="Van Belleghem S.M."/>
            <person name="Kostlbacher S."/>
            <person name="Vangestel C."/>
        </authorList>
    </citation>
    <scope>NUCLEOTIDE SEQUENCE [LARGE SCALE GENOMIC DNA]</scope>
    <source>
        <strain evidence="2">W744_W776</strain>
    </source>
</reference>
<proteinExistence type="predicted"/>
<comment type="caution">
    <text evidence="2">The sequence shown here is derived from an EMBL/GenBank/DDBJ whole genome shotgun (WGS) entry which is preliminary data.</text>
</comment>
<keyword evidence="3" id="KW-1185">Reference proteome</keyword>
<feature type="region of interest" description="Disordered" evidence="1">
    <location>
        <begin position="1"/>
        <end position="34"/>
    </location>
</feature>